<dbReference type="AlphaFoldDB" id="A0A1L8XKI9"/>
<feature type="compositionally biased region" description="Basic and acidic residues" evidence="1">
    <location>
        <begin position="17"/>
        <end position="30"/>
    </location>
</feature>
<dbReference type="GeneID" id="77488238"/>
<dbReference type="EMBL" id="BJUG01000016">
    <property type="protein sequence ID" value="GEK38087.1"/>
    <property type="molecule type" value="Genomic_DNA"/>
</dbReference>
<dbReference type="KEGG" id="eth:CK496_11390"/>
<feature type="region of interest" description="Disordered" evidence="1">
    <location>
        <begin position="1"/>
        <end position="50"/>
    </location>
</feature>
<organism evidence="2 3">
    <name type="scientific">Enterococcus thailandicus</name>
    <dbReference type="NCBI Taxonomy" id="417368"/>
    <lineage>
        <taxon>Bacteria</taxon>
        <taxon>Bacillati</taxon>
        <taxon>Bacillota</taxon>
        <taxon>Bacilli</taxon>
        <taxon>Lactobacillales</taxon>
        <taxon>Enterococcaceae</taxon>
        <taxon>Enterococcus</taxon>
    </lineage>
</organism>
<accession>A0A1L8XKI9</accession>
<evidence type="ECO:0000256" key="1">
    <source>
        <dbReference type="SAM" id="MobiDB-lite"/>
    </source>
</evidence>
<comment type="caution">
    <text evidence="2">The sequence shown here is derived from an EMBL/GenBank/DDBJ whole genome shotgun (WGS) entry which is preliminary data.</text>
</comment>
<dbReference type="RefSeq" id="WP_071869314.1">
    <property type="nucleotide sequence ID" value="NZ_BJUG01000016.1"/>
</dbReference>
<dbReference type="OrthoDB" id="2186390at2"/>
<dbReference type="Proteomes" id="UP000321361">
    <property type="component" value="Unassembled WGS sequence"/>
</dbReference>
<protein>
    <submittedName>
        <fullName evidence="2">Uncharacterized protein</fullName>
    </submittedName>
</protein>
<evidence type="ECO:0000313" key="2">
    <source>
        <dbReference type="EMBL" id="GEK38087.1"/>
    </source>
</evidence>
<gene>
    <name evidence="2" type="ORF">ETH01_23740</name>
</gene>
<proteinExistence type="predicted"/>
<reference evidence="2 3" key="1">
    <citation type="submission" date="2019-07" db="EMBL/GenBank/DDBJ databases">
        <title>Whole genome shotgun sequence of Enterococcus thailandicus NBRC 101867.</title>
        <authorList>
            <person name="Hosoyama A."/>
            <person name="Uohara A."/>
            <person name="Ohji S."/>
            <person name="Ichikawa N."/>
        </authorList>
    </citation>
    <scope>NUCLEOTIDE SEQUENCE [LARGE SCALE GENOMIC DNA]</scope>
    <source>
        <strain evidence="2 3">NBRC 101867</strain>
    </source>
</reference>
<sequence>MKLTENVETYLQKKRAERSETIRKRNQEPNRRKKQTGWGKMADSGYGGLNKVNKIDLKDFLAAEQRNVEERVKKPKR</sequence>
<evidence type="ECO:0000313" key="3">
    <source>
        <dbReference type="Proteomes" id="UP000321361"/>
    </source>
</evidence>
<name>A0A1L8XKI9_ENTTH</name>